<dbReference type="GO" id="GO:0046872">
    <property type="term" value="F:metal ion binding"/>
    <property type="evidence" value="ECO:0007669"/>
    <property type="project" value="UniProtKB-KW"/>
</dbReference>
<dbReference type="SMART" id="SM00831">
    <property type="entry name" value="Cation_ATPase_N"/>
    <property type="match status" value="1"/>
</dbReference>
<dbReference type="PROSITE" id="PS00154">
    <property type="entry name" value="ATPASE_E1_E2"/>
    <property type="match status" value="1"/>
</dbReference>
<sequence>MIYYRETIETVLSHLKVTRHGLDEKEVEARREQHGLNQLEVDTSINPLLVFIDQFKNFIIYILLFAVVFSLLIGEYVDSIIILIILLTNAFIGFFQELSAHKSLESLKKMTTIQTTVIRDGVRKMIDAKYLVPGDIFYLEAGDKVPADGRIINAVRLKIEESVLTGESVPVEKTDAPINADVQMGSQTNMLFASTAVVTGNTLAVAISTGMQTQIGRITSLIKEAKEEMTPLQRRLDVFGRKLGYAILFICFVVFLAYFTKEFMGHGTISGHTFIAFAFIAISLAVAAVPTALPAVVTIALSVGVKRLLRKKALVRKLSSVETLGSCDIICTDKTGTLTENQMTVRHAWTFDSEASLTGAGYNPQGELSQSLNPLLFHIGFVCNNATLNQKEGTWMVTGDPTEAALIVSAIKSGYEGLDQFIRKDELPFDSGRKLMSVLTERNEKKMVLTKGAPDQILKRCQYVLIDGKPERIDERMRAQVIEQNDIYASRALRVLAFAYKEVRSEKEFNEDDLVFVGLQAMIDPPRPDVIEAIKKTQGAGIRTIMITGDYKETAKAIGREIGIVGKVLTGDDIETMTDKDLEGVLKDETNIFARVMPEHKQRIVSSLQQLGHMVAMTGDGVNDAPALKKANIGIAVGSGTDVAKDASDFVLLDDSFTHIVNAIEEGRGIYDNIQKSIMLLLSGNVGEVLIIFLAAVFGLNLPLTAILLLWINMVTDGAPALAYSVDPYGHNIMHRKPKPLNEGILPVQHLTLICVLGVIGTVIALFLFERFGGNSSVEEELRLAQTMVFNFVVLYETILVFIIRKSYKVPLFSNGWVWASVALSLGLQALLMYTPLYDLFKIVPLGMSEIGWQALGGVAFYAMFLIYHYVSSAFLFKKSEF</sequence>
<feature type="transmembrane region" description="Helical" evidence="11">
    <location>
        <begin position="704"/>
        <end position="724"/>
    </location>
</feature>
<dbReference type="SFLD" id="SFLDG00002">
    <property type="entry name" value="C1.7:_P-type_atpase_like"/>
    <property type="match status" value="1"/>
</dbReference>
<dbReference type="Pfam" id="PF08282">
    <property type="entry name" value="Hydrolase_3"/>
    <property type="match status" value="1"/>
</dbReference>
<feature type="domain" description="Cation-transporting P-type ATPase N-terminal" evidence="12">
    <location>
        <begin position="2"/>
        <end position="75"/>
    </location>
</feature>
<keyword evidence="10 11" id="KW-0472">Membrane</keyword>
<dbReference type="Pfam" id="PF00122">
    <property type="entry name" value="E1-E2_ATPase"/>
    <property type="match status" value="1"/>
</dbReference>
<name>I5AXZ3_9BACT</name>
<feature type="transmembrane region" description="Helical" evidence="11">
    <location>
        <begin position="855"/>
        <end position="877"/>
    </location>
</feature>
<feature type="transmembrane region" description="Helical" evidence="11">
    <location>
        <begin position="80"/>
        <end position="100"/>
    </location>
</feature>
<feature type="transmembrane region" description="Helical" evidence="11">
    <location>
        <begin position="784"/>
        <end position="804"/>
    </location>
</feature>
<dbReference type="Pfam" id="PF00690">
    <property type="entry name" value="Cation_ATPase_N"/>
    <property type="match status" value="1"/>
</dbReference>
<dbReference type="HOGENOM" id="CLU_002360_3_0_7"/>
<dbReference type="InterPro" id="IPR001757">
    <property type="entry name" value="P_typ_ATPase"/>
</dbReference>
<dbReference type="RefSeq" id="WP_004070449.1">
    <property type="nucleotide sequence ID" value="NZ_CM001488.1"/>
</dbReference>
<dbReference type="InterPro" id="IPR044492">
    <property type="entry name" value="P_typ_ATPase_HD_dom"/>
</dbReference>
<reference evidence="13 14" key="2">
    <citation type="submission" date="2012-02" db="EMBL/GenBank/DDBJ databases">
        <title>Improved High-Quality Draft sequence of Desulfobacter postgatei 2ac9.</title>
        <authorList>
            <consortium name="US DOE Joint Genome Institute"/>
            <person name="Lucas S."/>
            <person name="Han J."/>
            <person name="Lapidus A."/>
            <person name="Cheng J.-F."/>
            <person name="Goodwin L."/>
            <person name="Pitluck S."/>
            <person name="Peters L."/>
            <person name="Ovchinnikova G."/>
            <person name="Held B."/>
            <person name="Detter J.C."/>
            <person name="Han C."/>
            <person name="Tapia R."/>
            <person name="Land M."/>
            <person name="Hauser L."/>
            <person name="Kyrpides N."/>
            <person name="Ivanova N."/>
            <person name="Pagani I."/>
            <person name="Orellana R."/>
            <person name="Lovley D."/>
            <person name="Woyke T."/>
        </authorList>
    </citation>
    <scope>NUCLEOTIDE SEQUENCE [LARGE SCALE GENOMIC DNA]</scope>
    <source>
        <strain evidence="13 14">2ac9</strain>
    </source>
</reference>
<feature type="transmembrane region" description="Helical" evidence="11">
    <location>
        <begin position="745"/>
        <end position="769"/>
    </location>
</feature>
<dbReference type="NCBIfam" id="TIGR01494">
    <property type="entry name" value="ATPase_P-type"/>
    <property type="match status" value="3"/>
</dbReference>
<evidence type="ECO:0000256" key="3">
    <source>
        <dbReference type="ARBA" id="ARBA00022692"/>
    </source>
</evidence>
<dbReference type="SUPFAM" id="SSF56784">
    <property type="entry name" value="HAD-like"/>
    <property type="match status" value="1"/>
</dbReference>
<dbReference type="eggNOG" id="COG0474">
    <property type="taxonomic scope" value="Bacteria"/>
</dbReference>
<dbReference type="SUPFAM" id="SSF81665">
    <property type="entry name" value="Calcium ATPase, transmembrane domain M"/>
    <property type="match status" value="1"/>
</dbReference>
<protein>
    <submittedName>
        <fullName evidence="13">P-type ATPase, translocating</fullName>
    </submittedName>
</protein>
<dbReference type="FunFam" id="3.40.50.1000:FF:000211">
    <property type="entry name" value="Plasma membrane ATPase"/>
    <property type="match status" value="1"/>
</dbReference>
<dbReference type="InterPro" id="IPR004014">
    <property type="entry name" value="ATPase_P-typ_cation-transptr_N"/>
</dbReference>
<evidence type="ECO:0000256" key="4">
    <source>
        <dbReference type="ARBA" id="ARBA00022723"/>
    </source>
</evidence>
<evidence type="ECO:0000256" key="2">
    <source>
        <dbReference type="ARBA" id="ARBA00022553"/>
    </source>
</evidence>
<feature type="transmembrane region" description="Helical" evidence="11">
    <location>
        <begin position="272"/>
        <end position="305"/>
    </location>
</feature>
<feature type="transmembrane region" description="Helical" evidence="11">
    <location>
        <begin position="58"/>
        <end position="74"/>
    </location>
</feature>
<dbReference type="InterPro" id="IPR023299">
    <property type="entry name" value="ATPase_P-typ_cyto_dom_N"/>
</dbReference>
<feature type="transmembrane region" description="Helical" evidence="11">
    <location>
        <begin position="678"/>
        <end position="698"/>
    </location>
</feature>
<dbReference type="InterPro" id="IPR023214">
    <property type="entry name" value="HAD_sf"/>
</dbReference>
<evidence type="ECO:0000259" key="12">
    <source>
        <dbReference type="SMART" id="SM00831"/>
    </source>
</evidence>
<keyword evidence="9 11" id="KW-1133">Transmembrane helix</keyword>
<evidence type="ECO:0000256" key="5">
    <source>
        <dbReference type="ARBA" id="ARBA00022741"/>
    </source>
</evidence>
<keyword evidence="14" id="KW-1185">Reference proteome</keyword>
<dbReference type="InterPro" id="IPR023298">
    <property type="entry name" value="ATPase_P-typ_TM_dom_sf"/>
</dbReference>
<dbReference type="GO" id="GO:0005524">
    <property type="term" value="F:ATP binding"/>
    <property type="evidence" value="ECO:0007669"/>
    <property type="project" value="UniProtKB-KW"/>
</dbReference>
<keyword evidence="7" id="KW-0460">Magnesium</keyword>
<dbReference type="InterPro" id="IPR006068">
    <property type="entry name" value="ATPase_P-typ_cation-transptr_C"/>
</dbReference>
<dbReference type="STRING" id="879212.DespoDRAFT_00057"/>
<dbReference type="Pfam" id="PF13246">
    <property type="entry name" value="Cation_ATPase"/>
    <property type="match status" value="1"/>
</dbReference>
<evidence type="ECO:0000313" key="14">
    <source>
        <dbReference type="Proteomes" id="UP000005778"/>
    </source>
</evidence>
<dbReference type="InterPro" id="IPR036412">
    <property type="entry name" value="HAD-like_sf"/>
</dbReference>
<comment type="subcellular location">
    <subcellularLocation>
        <location evidence="1">Endomembrane system</location>
        <topology evidence="1">Multi-pass membrane protein</topology>
    </subcellularLocation>
</comment>
<dbReference type="GO" id="GO:0016020">
    <property type="term" value="C:membrane"/>
    <property type="evidence" value="ECO:0007669"/>
    <property type="project" value="InterPro"/>
</dbReference>
<keyword evidence="6" id="KW-0067">ATP-binding</keyword>
<dbReference type="SFLD" id="SFLDS00003">
    <property type="entry name" value="Haloacid_Dehalogenase"/>
    <property type="match status" value="1"/>
</dbReference>
<dbReference type="SUPFAM" id="SSF81653">
    <property type="entry name" value="Calcium ATPase, transduction domain A"/>
    <property type="match status" value="1"/>
</dbReference>
<evidence type="ECO:0000256" key="7">
    <source>
        <dbReference type="ARBA" id="ARBA00022842"/>
    </source>
</evidence>
<dbReference type="InterPro" id="IPR018303">
    <property type="entry name" value="ATPase_P-typ_P_site"/>
</dbReference>
<dbReference type="InterPro" id="IPR008250">
    <property type="entry name" value="ATPase_P-typ_transduc_dom_A_sf"/>
</dbReference>
<dbReference type="OrthoDB" id="5496529at2"/>
<dbReference type="FunFam" id="2.70.150.10:FF:000160">
    <property type="entry name" value="Sarcoplasmic/endoplasmic reticulum calcium ATPase 1"/>
    <property type="match status" value="1"/>
</dbReference>
<dbReference type="PRINTS" id="PR00120">
    <property type="entry name" value="HATPASE"/>
</dbReference>
<evidence type="ECO:0000256" key="8">
    <source>
        <dbReference type="ARBA" id="ARBA00022967"/>
    </source>
</evidence>
<evidence type="ECO:0000256" key="1">
    <source>
        <dbReference type="ARBA" id="ARBA00004127"/>
    </source>
</evidence>
<gene>
    <name evidence="13" type="ORF">DespoDRAFT_00057</name>
</gene>
<dbReference type="PRINTS" id="PR00119">
    <property type="entry name" value="CATATPASE"/>
</dbReference>
<dbReference type="GO" id="GO:0016887">
    <property type="term" value="F:ATP hydrolysis activity"/>
    <property type="evidence" value="ECO:0007669"/>
    <property type="project" value="InterPro"/>
</dbReference>
<dbReference type="GO" id="GO:0012505">
    <property type="term" value="C:endomembrane system"/>
    <property type="evidence" value="ECO:0007669"/>
    <property type="project" value="UniProtKB-SubCell"/>
</dbReference>
<feature type="transmembrane region" description="Helical" evidence="11">
    <location>
        <begin position="816"/>
        <end position="835"/>
    </location>
</feature>
<dbReference type="Gene3D" id="1.20.1110.10">
    <property type="entry name" value="Calcium-transporting ATPase, transmembrane domain"/>
    <property type="match status" value="1"/>
</dbReference>
<keyword evidence="4" id="KW-0479">Metal-binding</keyword>
<feature type="transmembrane region" description="Helical" evidence="11">
    <location>
        <begin position="243"/>
        <end position="260"/>
    </location>
</feature>
<dbReference type="InterPro" id="IPR059000">
    <property type="entry name" value="ATPase_P-type_domA"/>
</dbReference>
<keyword evidence="3 11" id="KW-0812">Transmembrane</keyword>
<evidence type="ECO:0000256" key="6">
    <source>
        <dbReference type="ARBA" id="ARBA00022840"/>
    </source>
</evidence>
<dbReference type="Gene3D" id="3.40.1110.10">
    <property type="entry name" value="Calcium-transporting ATPase, cytoplasmic domain N"/>
    <property type="match status" value="1"/>
</dbReference>
<proteinExistence type="predicted"/>
<evidence type="ECO:0000313" key="13">
    <source>
        <dbReference type="EMBL" id="EIM62106.1"/>
    </source>
</evidence>
<keyword evidence="8" id="KW-1278">Translocase</keyword>
<evidence type="ECO:0000256" key="9">
    <source>
        <dbReference type="ARBA" id="ARBA00022989"/>
    </source>
</evidence>
<dbReference type="Pfam" id="PF00689">
    <property type="entry name" value="Cation_ATPase_C"/>
    <property type="match status" value="1"/>
</dbReference>
<accession>I5AXZ3</accession>
<dbReference type="PANTHER" id="PTHR42861">
    <property type="entry name" value="CALCIUM-TRANSPORTING ATPASE"/>
    <property type="match status" value="1"/>
</dbReference>
<dbReference type="Gene3D" id="2.70.150.10">
    <property type="entry name" value="Calcium-transporting ATPase, cytoplasmic transduction domain A"/>
    <property type="match status" value="1"/>
</dbReference>
<organism evidence="13 14">
    <name type="scientific">Desulfobacter postgatei 2ac9</name>
    <dbReference type="NCBI Taxonomy" id="879212"/>
    <lineage>
        <taxon>Bacteria</taxon>
        <taxon>Pseudomonadati</taxon>
        <taxon>Thermodesulfobacteriota</taxon>
        <taxon>Desulfobacteria</taxon>
        <taxon>Desulfobacterales</taxon>
        <taxon>Desulfobacteraceae</taxon>
        <taxon>Desulfobacter</taxon>
    </lineage>
</organism>
<evidence type="ECO:0000256" key="10">
    <source>
        <dbReference type="ARBA" id="ARBA00023136"/>
    </source>
</evidence>
<dbReference type="EMBL" id="CM001488">
    <property type="protein sequence ID" value="EIM62106.1"/>
    <property type="molecule type" value="Genomic_DNA"/>
</dbReference>
<reference evidence="13 14" key="1">
    <citation type="submission" date="2011-09" db="EMBL/GenBank/DDBJ databases">
        <authorList>
            <consortium name="US DOE Joint Genome Institute (JGI-PGF)"/>
            <person name="Lucas S."/>
            <person name="Han J."/>
            <person name="Lapidus A."/>
            <person name="Cheng J.-F."/>
            <person name="Goodwin L."/>
            <person name="Pitluck S."/>
            <person name="Peters L."/>
            <person name="Land M.L."/>
            <person name="Hauser L."/>
            <person name="Orellana R."/>
            <person name="Lovley D."/>
            <person name="Woyke T.J."/>
        </authorList>
    </citation>
    <scope>NUCLEOTIDE SEQUENCE [LARGE SCALE GENOMIC DNA]</scope>
    <source>
        <strain evidence="13 14">2ac9</strain>
    </source>
</reference>
<dbReference type="Gene3D" id="3.40.50.1000">
    <property type="entry name" value="HAD superfamily/HAD-like"/>
    <property type="match status" value="1"/>
</dbReference>
<keyword evidence="2" id="KW-0597">Phosphoprotein</keyword>
<evidence type="ECO:0000256" key="11">
    <source>
        <dbReference type="SAM" id="Phobius"/>
    </source>
</evidence>
<keyword evidence="5" id="KW-0547">Nucleotide-binding</keyword>
<dbReference type="AlphaFoldDB" id="I5AXZ3"/>
<dbReference type="Proteomes" id="UP000005778">
    <property type="component" value="Chromosome"/>
</dbReference>
<dbReference type="SFLD" id="SFLDF00027">
    <property type="entry name" value="p-type_atpase"/>
    <property type="match status" value="1"/>
</dbReference>
<dbReference type="SUPFAM" id="SSF81660">
    <property type="entry name" value="Metal cation-transporting ATPase, ATP-binding domain N"/>
    <property type="match status" value="1"/>
</dbReference>